<dbReference type="HAMAP" id="MF_00019">
    <property type="entry name" value="PlsX"/>
    <property type="match status" value="1"/>
</dbReference>
<keyword evidence="3 10" id="KW-0444">Lipid biosynthesis</keyword>
<name>A0ABS7MHI4_9ACTN</name>
<evidence type="ECO:0000256" key="2">
    <source>
        <dbReference type="ARBA" id="ARBA00022490"/>
    </source>
</evidence>
<protein>
    <recommendedName>
        <fullName evidence="8 10">Phosphate acyltransferase</fullName>
        <ecNumber evidence="8 10">2.3.1.274</ecNumber>
    </recommendedName>
    <alternativeName>
        <fullName evidence="10">Acyl-ACP phosphotransacylase</fullName>
    </alternativeName>
    <alternativeName>
        <fullName evidence="10">Acyl-[acyl-carrier-protein]--phosphate acyltransferase</fullName>
    </alternativeName>
    <alternativeName>
        <fullName evidence="10">Phosphate-acyl-ACP acyltransferase</fullName>
    </alternativeName>
</protein>
<dbReference type="NCBIfam" id="TIGR00182">
    <property type="entry name" value="plsX"/>
    <property type="match status" value="1"/>
</dbReference>
<dbReference type="GO" id="GO:0043811">
    <property type="term" value="F:phosphate:acyl-[acyl carrier protein] acyltransferase activity"/>
    <property type="evidence" value="ECO:0007669"/>
    <property type="project" value="UniProtKB-EC"/>
</dbReference>
<evidence type="ECO:0000256" key="8">
    <source>
        <dbReference type="ARBA" id="ARBA00024069"/>
    </source>
</evidence>
<dbReference type="Proteomes" id="UP000700908">
    <property type="component" value="Unassembled WGS sequence"/>
</dbReference>
<evidence type="ECO:0000256" key="10">
    <source>
        <dbReference type="HAMAP-Rule" id="MF_00019"/>
    </source>
</evidence>
<gene>
    <name evidence="10 11" type="primary">plsX</name>
    <name evidence="11" type="ORF">K6V98_00320</name>
</gene>
<evidence type="ECO:0000256" key="9">
    <source>
        <dbReference type="ARBA" id="ARBA00046608"/>
    </source>
</evidence>
<evidence type="ECO:0000256" key="3">
    <source>
        <dbReference type="ARBA" id="ARBA00022516"/>
    </source>
</evidence>
<keyword evidence="12" id="KW-1185">Reference proteome</keyword>
<evidence type="ECO:0000256" key="5">
    <source>
        <dbReference type="ARBA" id="ARBA00023098"/>
    </source>
</evidence>
<keyword evidence="7 10" id="KW-1208">Phospholipid metabolism</keyword>
<evidence type="ECO:0000313" key="11">
    <source>
        <dbReference type="EMBL" id="MBY4796815.1"/>
    </source>
</evidence>
<sequence>MEHTQAVRVVVDVMGGDEPAEVVLAGIEAALRADPALTVLAAGPRELVEPFASRHDRALALEAPDAITMEDDPIKAITSKRKSSVVVGCRAIKRGEADAFFSAGSTGALVAAGTAYITPFKIEDEQGIRPLRPCITAALPNRAQGLTVFCDLGASPDVEPVDLLHFGQMGAAYARAVLGIASPSVGLLSNGTEEHKGSAFVQRTHELMARSLPEFAGNCEGGDLTSGSFDVVVADGFTGNVALKATEGAARLLLGELKHAMRSSAAGGVAGLLLRRSLREIKDRLSGDAYGGAILLGLKGVLMIGHGATSPEAVKNGTLACARTVRAHLVENVAGAVSGIVR</sequence>
<comment type="catalytic activity">
    <reaction evidence="1 10">
        <text>a fatty acyl-[ACP] + phosphate = an acyl phosphate + holo-[ACP]</text>
        <dbReference type="Rhea" id="RHEA:42292"/>
        <dbReference type="Rhea" id="RHEA-COMP:9685"/>
        <dbReference type="Rhea" id="RHEA-COMP:14125"/>
        <dbReference type="ChEBI" id="CHEBI:43474"/>
        <dbReference type="ChEBI" id="CHEBI:59918"/>
        <dbReference type="ChEBI" id="CHEBI:64479"/>
        <dbReference type="ChEBI" id="CHEBI:138651"/>
        <dbReference type="EC" id="2.3.1.274"/>
    </reaction>
</comment>
<comment type="function">
    <text evidence="10">Catalyzes the reversible formation of acyl-phosphate (acyl-PO(4)) from acyl-[acyl-carrier-protein] (acyl-ACP). This enzyme utilizes acyl-ACP as fatty acyl donor, but not acyl-CoA.</text>
</comment>
<dbReference type="PANTHER" id="PTHR30100">
    <property type="entry name" value="FATTY ACID/PHOSPHOLIPID SYNTHESIS PROTEIN PLSX"/>
    <property type="match status" value="1"/>
</dbReference>
<dbReference type="PANTHER" id="PTHR30100:SF1">
    <property type="entry name" value="PHOSPHATE ACYLTRANSFERASE"/>
    <property type="match status" value="1"/>
</dbReference>
<keyword evidence="5 10" id="KW-0443">Lipid metabolism</keyword>
<evidence type="ECO:0000256" key="4">
    <source>
        <dbReference type="ARBA" id="ARBA00022679"/>
    </source>
</evidence>
<comment type="subunit">
    <text evidence="9 10">Homodimer. Probably interacts with PlsY.</text>
</comment>
<dbReference type="EMBL" id="JAIMFO010000004">
    <property type="protein sequence ID" value="MBY4796815.1"/>
    <property type="molecule type" value="Genomic_DNA"/>
</dbReference>
<comment type="pathway">
    <text evidence="10">Lipid metabolism; phospholipid metabolism.</text>
</comment>
<comment type="similarity">
    <text evidence="10">Belongs to the PlsX family.</text>
</comment>
<proteinExistence type="inferred from homology"/>
<accession>A0ABS7MHI4</accession>
<keyword evidence="4 10" id="KW-0808">Transferase</keyword>
<evidence type="ECO:0000256" key="1">
    <source>
        <dbReference type="ARBA" id="ARBA00001232"/>
    </source>
</evidence>
<evidence type="ECO:0000256" key="6">
    <source>
        <dbReference type="ARBA" id="ARBA00023209"/>
    </source>
</evidence>
<keyword evidence="2 10" id="KW-0963">Cytoplasm</keyword>
<evidence type="ECO:0000256" key="7">
    <source>
        <dbReference type="ARBA" id="ARBA00023264"/>
    </source>
</evidence>
<comment type="subcellular location">
    <subcellularLocation>
        <location evidence="10">Cytoplasm</location>
    </subcellularLocation>
    <text evidence="10">Associated with the membrane possibly through PlsY.</text>
</comment>
<dbReference type="InterPro" id="IPR003664">
    <property type="entry name" value="FA_synthesis"/>
</dbReference>
<comment type="caution">
    <text evidence="11">The sequence shown here is derived from an EMBL/GenBank/DDBJ whole genome shotgun (WGS) entry which is preliminary data.</text>
</comment>
<keyword evidence="11" id="KW-0012">Acyltransferase</keyword>
<keyword evidence="6 10" id="KW-0594">Phospholipid biosynthesis</keyword>
<reference evidence="11 12" key="1">
    <citation type="submission" date="2021-08" db="EMBL/GenBank/DDBJ databases">
        <title>Collinsella faecalis sp. nov. isolated from swine faeces.</title>
        <authorList>
            <person name="Oh B.S."/>
            <person name="Lee J.H."/>
        </authorList>
    </citation>
    <scope>NUCLEOTIDE SEQUENCE [LARGE SCALE GENOMIC DNA]</scope>
    <source>
        <strain evidence="11 12">AGMB00827</strain>
    </source>
</reference>
<dbReference type="Pfam" id="PF02504">
    <property type="entry name" value="FA_synthesis"/>
    <property type="match status" value="1"/>
</dbReference>
<dbReference type="SUPFAM" id="SSF53659">
    <property type="entry name" value="Isocitrate/Isopropylmalate dehydrogenase-like"/>
    <property type="match status" value="1"/>
</dbReference>
<dbReference type="Gene3D" id="3.40.718.10">
    <property type="entry name" value="Isopropylmalate Dehydrogenase"/>
    <property type="match status" value="1"/>
</dbReference>
<dbReference type="RefSeq" id="WP_222198543.1">
    <property type="nucleotide sequence ID" value="NZ_JAIMFO010000004.1"/>
</dbReference>
<dbReference type="InterPro" id="IPR012281">
    <property type="entry name" value="Phospholipid_synth_PlsX-like"/>
</dbReference>
<evidence type="ECO:0000313" key="12">
    <source>
        <dbReference type="Proteomes" id="UP000700908"/>
    </source>
</evidence>
<dbReference type="EC" id="2.3.1.274" evidence="8 10"/>
<organism evidence="11 12">
    <name type="scientific">Collinsella ureilytica</name>
    <dbReference type="NCBI Taxonomy" id="2869515"/>
    <lineage>
        <taxon>Bacteria</taxon>
        <taxon>Bacillati</taxon>
        <taxon>Actinomycetota</taxon>
        <taxon>Coriobacteriia</taxon>
        <taxon>Coriobacteriales</taxon>
        <taxon>Coriobacteriaceae</taxon>
        <taxon>Collinsella</taxon>
    </lineage>
</organism>
<dbReference type="PIRSF" id="PIRSF002465">
    <property type="entry name" value="Phsphlp_syn_PlsX"/>
    <property type="match status" value="1"/>
</dbReference>